<dbReference type="Proteomes" id="UP000070080">
    <property type="component" value="Unassembled WGS sequence"/>
</dbReference>
<evidence type="ECO:0000313" key="2">
    <source>
        <dbReference type="EMBL" id="KXB42048.1"/>
    </source>
</evidence>
<organism evidence="2 3">
    <name type="scientific">Amygdalobacter nucleatus</name>
    <dbReference type="NCBI Taxonomy" id="3029274"/>
    <lineage>
        <taxon>Bacteria</taxon>
        <taxon>Bacillati</taxon>
        <taxon>Bacillota</taxon>
        <taxon>Clostridia</taxon>
        <taxon>Eubacteriales</taxon>
        <taxon>Oscillospiraceae</taxon>
        <taxon>Amygdalobacter</taxon>
    </lineage>
</organism>
<dbReference type="OrthoDB" id="2194123at2"/>
<dbReference type="STRING" id="1497955.HMPREF1872_00523"/>
<gene>
    <name evidence="2" type="ORF">HMPREF1872_00523</name>
</gene>
<proteinExistence type="predicted"/>
<accession>A0A133YFS8</accession>
<feature type="transmembrane region" description="Helical" evidence="1">
    <location>
        <begin position="40"/>
        <end position="64"/>
    </location>
</feature>
<reference evidence="3" key="1">
    <citation type="submission" date="2016-01" db="EMBL/GenBank/DDBJ databases">
        <authorList>
            <person name="Mitreva M."/>
            <person name="Pepin K.H."/>
            <person name="Mihindukulasuriya K.A."/>
            <person name="Fulton R."/>
            <person name="Fronick C."/>
            <person name="O'Laughlin M."/>
            <person name="Miner T."/>
            <person name="Herter B."/>
            <person name="Rosa B.A."/>
            <person name="Cordes M."/>
            <person name="Tomlinson C."/>
            <person name="Wollam A."/>
            <person name="Palsikar V.B."/>
            <person name="Mardis E.R."/>
            <person name="Wilson R.K."/>
        </authorList>
    </citation>
    <scope>NUCLEOTIDE SEQUENCE [LARGE SCALE GENOMIC DNA]</scope>
    <source>
        <strain evidence="3">KA00274</strain>
    </source>
</reference>
<sequence length="146" mass="16843">MNRNKSILKDWILVFFGVALVLTGFYLHKSINSVNKTVLAIPYLFIGIGCGVFGHFMGNIIKYFSTKNNKELIRQLEIDKTDERNVLIAEKSKAKAYDLMTYLFAAMLIMFSLMGVDELQIIILVAIYLSIQIYAVFWHSKFEKEM</sequence>
<name>A0A133YFS8_9FIRM</name>
<keyword evidence="1" id="KW-0812">Transmembrane</keyword>
<keyword evidence="1" id="KW-1133">Transmembrane helix</keyword>
<feature type="transmembrane region" description="Helical" evidence="1">
    <location>
        <begin position="96"/>
        <end position="113"/>
    </location>
</feature>
<keyword evidence="3" id="KW-1185">Reference proteome</keyword>
<evidence type="ECO:0000313" key="3">
    <source>
        <dbReference type="Proteomes" id="UP000070080"/>
    </source>
</evidence>
<protein>
    <submittedName>
        <fullName evidence="2">Uncharacterized protein</fullName>
    </submittedName>
</protein>
<keyword evidence="1" id="KW-0472">Membrane</keyword>
<evidence type="ECO:0000256" key="1">
    <source>
        <dbReference type="SAM" id="Phobius"/>
    </source>
</evidence>
<feature type="transmembrane region" description="Helical" evidence="1">
    <location>
        <begin position="119"/>
        <end position="138"/>
    </location>
</feature>
<dbReference type="AlphaFoldDB" id="A0A133YFS8"/>
<dbReference type="EMBL" id="LSCV01000008">
    <property type="protein sequence ID" value="KXB42048.1"/>
    <property type="molecule type" value="Genomic_DNA"/>
</dbReference>
<dbReference type="RefSeq" id="WP_066713535.1">
    <property type="nucleotide sequence ID" value="NZ_JARFNM010000001.1"/>
</dbReference>
<comment type="caution">
    <text evidence="2">The sequence shown here is derived from an EMBL/GenBank/DDBJ whole genome shotgun (WGS) entry which is preliminary data.</text>
</comment>
<dbReference type="PATRIC" id="fig|1497955.3.peg.504"/>
<feature type="transmembrane region" description="Helical" evidence="1">
    <location>
        <begin position="12"/>
        <end position="28"/>
    </location>
</feature>